<sequence length="83" mass="9301">MNTVFLLMAEFETSTIPLAVIAERYLGMRPSTADKKASCGELPLASFRIGAGQKSPRMVHVSDLAEFIDKRRKEAKDELQKMQ</sequence>
<keyword evidence="2" id="KW-1185">Reference proteome</keyword>
<dbReference type="RefSeq" id="WP_013035771.1">
    <property type="nucleotide sequence ID" value="NZ_CP024970.1"/>
</dbReference>
<gene>
    <name evidence="1" type="ORF">JGC47_15655</name>
</gene>
<reference evidence="1 2" key="1">
    <citation type="submission" date="2020-12" db="EMBL/GenBank/DDBJ databases">
        <title>Genome sequence of Erwinia amylovora ATCC15580, a type strain.</title>
        <authorList>
            <person name="Kang I.-J."/>
            <person name="Roh E."/>
        </authorList>
    </citation>
    <scope>NUCLEOTIDE SEQUENCE [LARGE SCALE GENOMIC DNA]</scope>
    <source>
        <strain evidence="1 2">ATCC 15580</strain>
    </source>
</reference>
<dbReference type="InterPro" id="IPR020518">
    <property type="entry name" value="Tscrpt_reg_PrtN"/>
</dbReference>
<organism evidence="1 2">
    <name type="scientific">Erwinia amylovora</name>
    <name type="common">Fire blight bacteria</name>
    <dbReference type="NCBI Taxonomy" id="552"/>
    <lineage>
        <taxon>Bacteria</taxon>
        <taxon>Pseudomonadati</taxon>
        <taxon>Pseudomonadota</taxon>
        <taxon>Gammaproteobacteria</taxon>
        <taxon>Enterobacterales</taxon>
        <taxon>Erwiniaceae</taxon>
        <taxon>Erwinia</taxon>
    </lineage>
</organism>
<dbReference type="EMBL" id="CP066796">
    <property type="protein sequence ID" value="QSI91477.1"/>
    <property type="molecule type" value="Genomic_DNA"/>
</dbReference>
<proteinExistence type="predicted"/>
<evidence type="ECO:0000313" key="1">
    <source>
        <dbReference type="EMBL" id="QSI91477.1"/>
    </source>
</evidence>
<evidence type="ECO:0000313" key="2">
    <source>
        <dbReference type="Proteomes" id="UP000662840"/>
    </source>
</evidence>
<protein>
    <submittedName>
        <fullName evidence="1">Pyocin activator PrtN family protein</fullName>
    </submittedName>
</protein>
<dbReference type="GeneID" id="97607454"/>
<accession>A0ABX7MGN5</accession>
<name>A0ABX7MGN5_ERWAM</name>
<dbReference type="Proteomes" id="UP000662840">
    <property type="component" value="Chromosome"/>
</dbReference>
<dbReference type="Pfam" id="PF11112">
    <property type="entry name" value="PyocinActivator"/>
    <property type="match status" value="1"/>
</dbReference>